<dbReference type="AlphaFoldDB" id="A0A4Z1RDE3"/>
<protein>
    <submittedName>
        <fullName evidence="2">Oxidoreductase-like protein</fullName>
    </submittedName>
</protein>
<evidence type="ECO:0000313" key="2">
    <source>
        <dbReference type="EMBL" id="TKS54838.1"/>
    </source>
</evidence>
<reference evidence="2 3" key="1">
    <citation type="submission" date="2019-01" db="EMBL/GenBank/DDBJ databases">
        <authorList>
            <person name="Zhang S."/>
        </authorList>
    </citation>
    <scope>NUCLEOTIDE SEQUENCE [LARGE SCALE GENOMIC DNA]</scope>
    <source>
        <strain evidence="2 3">1626</strain>
    </source>
</reference>
<comment type="caution">
    <text evidence="2">The sequence shown here is derived from an EMBL/GenBank/DDBJ whole genome shotgun (WGS) entry which is preliminary data.</text>
</comment>
<dbReference type="PANTHER" id="PTHR21193">
    <property type="entry name" value="OXIDOREDUCTASE-LIKE DOMAIN-CONTAINING PROTEIN 1"/>
    <property type="match status" value="1"/>
</dbReference>
<evidence type="ECO:0000256" key="1">
    <source>
        <dbReference type="SAM" id="MobiDB-lite"/>
    </source>
</evidence>
<evidence type="ECO:0000313" key="3">
    <source>
        <dbReference type="Proteomes" id="UP000298681"/>
    </source>
</evidence>
<sequence length="67" mass="7302">MPDSVPQPLHGALPTPDPRPQAPEPPLPSDCCESGCAVCVYDSYAEELADYRLRLAAWIERHPDAAD</sequence>
<dbReference type="RefSeq" id="WP_134674195.1">
    <property type="nucleotide sequence ID" value="NZ_CP039383.2"/>
</dbReference>
<keyword evidence="3" id="KW-1185">Reference proteome</keyword>
<dbReference type="InterPro" id="IPR019180">
    <property type="entry name" value="Oxidoreductase-like_N"/>
</dbReference>
<dbReference type="PANTHER" id="PTHR21193:SF3">
    <property type="entry name" value="OXIDOREDUCTASE-LIKE DOMAIN-CONTAINING PROTEIN 1"/>
    <property type="match status" value="1"/>
</dbReference>
<dbReference type="InterPro" id="IPR039251">
    <property type="entry name" value="OXLD1"/>
</dbReference>
<accession>A0A4Z1RDE3</accession>
<feature type="region of interest" description="Disordered" evidence="1">
    <location>
        <begin position="1"/>
        <end position="29"/>
    </location>
</feature>
<dbReference type="EMBL" id="SPUH01000001">
    <property type="protein sequence ID" value="TKS54838.1"/>
    <property type="molecule type" value="Genomic_DNA"/>
</dbReference>
<dbReference type="Proteomes" id="UP000298681">
    <property type="component" value="Unassembled WGS sequence"/>
</dbReference>
<organism evidence="2 3">
    <name type="scientific">Luteimonas yindakuii</name>
    <dbReference type="NCBI Taxonomy" id="2565782"/>
    <lineage>
        <taxon>Bacteria</taxon>
        <taxon>Pseudomonadati</taxon>
        <taxon>Pseudomonadota</taxon>
        <taxon>Gammaproteobacteria</taxon>
        <taxon>Lysobacterales</taxon>
        <taxon>Lysobacteraceae</taxon>
        <taxon>Luteimonas</taxon>
    </lineage>
</organism>
<proteinExistence type="predicted"/>
<dbReference type="Pfam" id="PF09791">
    <property type="entry name" value="Oxidored-like"/>
    <property type="match status" value="1"/>
</dbReference>
<gene>
    <name evidence="2" type="ORF">E4582_08750</name>
</gene>
<dbReference type="OrthoDB" id="5797329at2"/>
<name>A0A4Z1RDE3_9GAMM</name>
<feature type="compositionally biased region" description="Pro residues" evidence="1">
    <location>
        <begin position="15"/>
        <end position="28"/>
    </location>
</feature>